<dbReference type="NCBIfam" id="TIGR03464">
    <property type="entry name" value="HpnC"/>
    <property type="match status" value="1"/>
</dbReference>
<dbReference type="GO" id="GO:0016114">
    <property type="term" value="P:terpenoid biosynthetic process"/>
    <property type="evidence" value="ECO:0007669"/>
    <property type="project" value="UniProtKB-ARBA"/>
</dbReference>
<gene>
    <name evidence="1" type="primary">hpnC</name>
    <name evidence="1" type="ORF">P8935_15100</name>
</gene>
<dbReference type="EMBL" id="CP121196">
    <property type="protein sequence ID" value="XBH15893.1"/>
    <property type="molecule type" value="Genomic_DNA"/>
</dbReference>
<dbReference type="PANTHER" id="PTHR31480">
    <property type="entry name" value="BIFUNCTIONAL LYCOPENE CYCLASE/PHYTOENE SYNTHASE"/>
    <property type="match status" value="1"/>
</dbReference>
<dbReference type="AlphaFoldDB" id="A0AAU7DDT6"/>
<dbReference type="GO" id="GO:0051996">
    <property type="term" value="F:squalene synthase [NAD(P)H] activity"/>
    <property type="evidence" value="ECO:0007669"/>
    <property type="project" value="UniProtKB-EC"/>
</dbReference>
<dbReference type="Pfam" id="PF00494">
    <property type="entry name" value="SQS_PSY"/>
    <property type="match status" value="1"/>
</dbReference>
<dbReference type="InterPro" id="IPR017827">
    <property type="entry name" value="HSQ_synthase_HpnC"/>
</dbReference>
<name>A0AAU7DDT6_9BACT</name>
<dbReference type="SUPFAM" id="SSF48576">
    <property type="entry name" value="Terpenoid synthases"/>
    <property type="match status" value="1"/>
</dbReference>
<dbReference type="InterPro" id="IPR002060">
    <property type="entry name" value="Squ/phyt_synthse"/>
</dbReference>
<dbReference type="GO" id="GO:0004311">
    <property type="term" value="F:geranylgeranyl diphosphate synthase activity"/>
    <property type="evidence" value="ECO:0007669"/>
    <property type="project" value="InterPro"/>
</dbReference>
<reference evidence="1" key="1">
    <citation type="submission" date="2023-03" db="EMBL/GenBank/DDBJ databases">
        <title>Edaphobacter sp.</title>
        <authorList>
            <person name="Huber K.J."/>
            <person name="Papendorf J."/>
            <person name="Pilke C."/>
            <person name="Bunk B."/>
            <person name="Sproeer C."/>
            <person name="Pester M."/>
        </authorList>
    </citation>
    <scope>NUCLEOTIDE SEQUENCE</scope>
    <source>
        <strain evidence="1">DSM 110680</strain>
    </source>
</reference>
<dbReference type="EC" id="2.5.1.21" evidence="1"/>
<protein>
    <submittedName>
        <fullName evidence="1">Squalene synthase HpnC</fullName>
        <ecNumber evidence="1">2.5.1.21</ecNumber>
    </submittedName>
</protein>
<organism evidence="1">
    <name type="scientific">Telmatobacter sp. DSM 110680</name>
    <dbReference type="NCBI Taxonomy" id="3036704"/>
    <lineage>
        <taxon>Bacteria</taxon>
        <taxon>Pseudomonadati</taxon>
        <taxon>Acidobacteriota</taxon>
        <taxon>Terriglobia</taxon>
        <taxon>Terriglobales</taxon>
        <taxon>Acidobacteriaceae</taxon>
        <taxon>Telmatobacter</taxon>
    </lineage>
</organism>
<dbReference type="Gene3D" id="1.10.600.10">
    <property type="entry name" value="Farnesyl Diphosphate Synthase"/>
    <property type="match status" value="1"/>
</dbReference>
<proteinExistence type="predicted"/>
<keyword evidence="1" id="KW-0808">Transferase</keyword>
<dbReference type="InterPro" id="IPR033904">
    <property type="entry name" value="Trans_IPPS_HH"/>
</dbReference>
<dbReference type="InterPro" id="IPR008949">
    <property type="entry name" value="Isoprenoid_synthase_dom_sf"/>
</dbReference>
<dbReference type="CDD" id="cd00683">
    <property type="entry name" value="Trans_IPPS_HH"/>
    <property type="match status" value="1"/>
</dbReference>
<dbReference type="InterPro" id="IPR044843">
    <property type="entry name" value="Trans_IPPS_bact-type"/>
</dbReference>
<accession>A0AAU7DDT6</accession>
<dbReference type="SFLD" id="SFLDS00005">
    <property type="entry name" value="Isoprenoid_Synthase_Type_I"/>
    <property type="match status" value="1"/>
</dbReference>
<dbReference type="SFLD" id="SFLDG01018">
    <property type="entry name" value="Squalene/Phytoene_Synthase_Lik"/>
    <property type="match status" value="1"/>
</dbReference>
<sequence>MEFSQQTAEGESEQESLLALGWSALPASYRIPDKTPTLAEARAWCKNLAETHYENFHVASWFLPEALRPHFHAIYAYCRVSDDLGDEVGNTAQSLALLDLWGRELDACYEGRARHPVFVALAETIRACNIPKQPFADLLTAFRQDQIVTRYANMGEVLQYCRYSANPVGRLVLYTCGYTDEERFRLSDATCSALQLANFWQDVRVDFAKNRVYIPQDDMQRFGVTDATIQQGIATPEFRLLLKHEVEYARSLFHQGLPLINMVNRDLALDLDLFSRGGLEILNAIERQDYDVLSARPAISKRTKLGLVLRALSGKFVPFLRSGPKGKAARPQ</sequence>
<dbReference type="SFLD" id="SFLDG01212">
    <property type="entry name" value="Phytoene_synthase_like"/>
    <property type="match status" value="1"/>
</dbReference>
<dbReference type="RefSeq" id="WP_348261126.1">
    <property type="nucleotide sequence ID" value="NZ_CP121196.1"/>
</dbReference>
<evidence type="ECO:0000313" key="1">
    <source>
        <dbReference type="EMBL" id="XBH15893.1"/>
    </source>
</evidence>